<dbReference type="Gene3D" id="3.30.70.330">
    <property type="match status" value="4"/>
</dbReference>
<reference evidence="12" key="3">
    <citation type="submission" date="2016-06" db="UniProtKB">
        <authorList>
            <consortium name="WormBaseParasite"/>
        </authorList>
    </citation>
    <scope>IDENTIFICATION</scope>
</reference>
<dbReference type="NCBIfam" id="TIGR01628">
    <property type="entry name" value="PABP-1234"/>
    <property type="match status" value="1"/>
</dbReference>
<name>A0A183BN67_GLOPA</name>
<dbReference type="GO" id="GO:0005737">
    <property type="term" value="C:cytoplasm"/>
    <property type="evidence" value="ECO:0007669"/>
    <property type="project" value="UniProtKB-SubCell"/>
</dbReference>
<feature type="domain" description="RRM" evidence="10">
    <location>
        <begin position="215"/>
        <end position="296"/>
    </location>
</feature>
<dbReference type="FunFam" id="3.30.70.330:FF:000651">
    <property type="entry name" value="Poly(A) binding protein cytoplasmic 1 like"/>
    <property type="match status" value="1"/>
</dbReference>
<reference evidence="11" key="1">
    <citation type="submission" date="2013-12" db="EMBL/GenBank/DDBJ databases">
        <authorList>
            <person name="Aslett M."/>
        </authorList>
    </citation>
    <scope>NUCLEOTIDE SEQUENCE [LARGE SCALE GENOMIC DNA]</scope>
    <source>
        <strain evidence="11">Lindley</strain>
    </source>
</reference>
<protein>
    <submittedName>
        <fullName evidence="12">PABP</fullName>
    </submittedName>
</protein>
<evidence type="ECO:0000256" key="7">
    <source>
        <dbReference type="ARBA" id="ARBA00023242"/>
    </source>
</evidence>
<comment type="subcellular location">
    <subcellularLocation>
        <location evidence="2">Cytoplasm</location>
    </subcellularLocation>
    <subcellularLocation>
        <location evidence="1">Nucleus</location>
    </subcellularLocation>
</comment>
<dbReference type="WBParaSite" id="GPLIN_000205300">
    <property type="protein sequence ID" value="GPLIN_000205300"/>
    <property type="gene ID" value="GPLIN_000205300"/>
</dbReference>
<dbReference type="InterPro" id="IPR012677">
    <property type="entry name" value="Nucleotide-bd_a/b_plait_sf"/>
</dbReference>
<dbReference type="InterPro" id="IPR034364">
    <property type="entry name" value="PABP_RRM1"/>
</dbReference>
<keyword evidence="6 8" id="KW-0694">RNA-binding</keyword>
<evidence type="ECO:0000256" key="6">
    <source>
        <dbReference type="ARBA" id="ARBA00022884"/>
    </source>
</evidence>
<dbReference type="PROSITE" id="PS50102">
    <property type="entry name" value="RRM"/>
    <property type="match status" value="4"/>
</dbReference>
<dbReference type="FunFam" id="3.30.70.330:FF:000091">
    <property type="entry name" value="Polyadenylate-binding protein"/>
    <property type="match status" value="1"/>
</dbReference>
<feature type="compositionally biased region" description="Low complexity" evidence="9">
    <location>
        <begin position="515"/>
        <end position="527"/>
    </location>
</feature>
<evidence type="ECO:0000259" key="10">
    <source>
        <dbReference type="PROSITE" id="PS50102"/>
    </source>
</evidence>
<dbReference type="PANTHER" id="PTHR24012">
    <property type="entry name" value="RNA BINDING PROTEIN"/>
    <property type="match status" value="1"/>
</dbReference>
<evidence type="ECO:0000313" key="12">
    <source>
        <dbReference type="WBParaSite" id="GPLIN_000205300"/>
    </source>
</evidence>
<sequence>MAQVAAAAPITPTANATAATTTQQQVMTPSYPMASLYVGDLHPEVTESLLFEKFSSVGPVLSIRVCRDAISRRSLGYAYVNFQQASDAENALKTMNFDLVMDKQIRIMWSQRDPSIRRSGSGNIFIKNLDKDIDTKSFYNTFSIFGTVLSCKIASDPEGNSKGYGFIHFETEAAAITAIEKVNGMLVGGKKVFAGKFLPRCARDKQFGDASSRFTNVYVKNFGDFLNSEKLEELFSKFGEITSAKVMEDADGKSRGFGFVDFKDHESAVKAVDQMNDTLVPGGKPDQNITVCRAQRKGERQAELRRRYEQHKSERMQRYRGANLYVKNLEDTITDETLRKHFEPYGNITSAKVMCDENGRSKGFGFVCFDNTDAASKAVLEMNNKIIGIKPLYVAPAQCKEDRRALLASQYIQRLASMRLQNPTGILGTIYAPANGGFFLPQPIHNQRVVPFMQTPNLSGAQVRDVPRWNNVGGFNPTQYYMMGHAGASGQFATNQVARGPRVGAIGSGRGPYGGQARQQQQQNRMPGMGGHL</sequence>
<dbReference type="CDD" id="cd12378">
    <property type="entry name" value="RRM1_I_PABPs"/>
    <property type="match status" value="1"/>
</dbReference>
<dbReference type="CDD" id="cd12381">
    <property type="entry name" value="RRM4_I_PABPs"/>
    <property type="match status" value="1"/>
</dbReference>
<dbReference type="GO" id="GO:0005634">
    <property type="term" value="C:nucleus"/>
    <property type="evidence" value="ECO:0007669"/>
    <property type="project" value="UniProtKB-SubCell"/>
</dbReference>
<dbReference type="FunFam" id="3.30.70.330:FF:000021">
    <property type="entry name" value="Polyadenylate-binding protein"/>
    <property type="match status" value="1"/>
</dbReference>
<dbReference type="InterPro" id="IPR045305">
    <property type="entry name" value="RRM2_I_PABPs"/>
</dbReference>
<dbReference type="FunFam" id="3.30.70.330:FF:000003">
    <property type="entry name" value="Polyadenylate-binding protein"/>
    <property type="match status" value="1"/>
</dbReference>
<dbReference type="CDD" id="cd12379">
    <property type="entry name" value="RRM2_I_PABPs"/>
    <property type="match status" value="1"/>
</dbReference>
<dbReference type="AlphaFoldDB" id="A0A183BN67"/>
<dbReference type="SMART" id="SM00360">
    <property type="entry name" value="RRM"/>
    <property type="match status" value="4"/>
</dbReference>
<keyword evidence="7" id="KW-0539">Nucleus</keyword>
<evidence type="ECO:0000256" key="9">
    <source>
        <dbReference type="SAM" id="MobiDB-lite"/>
    </source>
</evidence>
<dbReference type="GO" id="GO:0003723">
    <property type="term" value="F:RNA binding"/>
    <property type="evidence" value="ECO:0007669"/>
    <property type="project" value="UniProtKB-UniRule"/>
</dbReference>
<keyword evidence="4" id="KW-0963">Cytoplasm</keyword>
<organism evidence="11 12">
    <name type="scientific">Globodera pallida</name>
    <name type="common">Potato cyst nematode worm</name>
    <name type="synonym">Heterodera pallida</name>
    <dbReference type="NCBI Taxonomy" id="36090"/>
    <lineage>
        <taxon>Eukaryota</taxon>
        <taxon>Metazoa</taxon>
        <taxon>Ecdysozoa</taxon>
        <taxon>Nematoda</taxon>
        <taxon>Chromadorea</taxon>
        <taxon>Rhabditida</taxon>
        <taxon>Tylenchina</taxon>
        <taxon>Tylenchomorpha</taxon>
        <taxon>Tylenchoidea</taxon>
        <taxon>Heteroderidae</taxon>
        <taxon>Heteroderinae</taxon>
        <taxon>Globodera</taxon>
    </lineage>
</organism>
<evidence type="ECO:0000256" key="8">
    <source>
        <dbReference type="PROSITE-ProRule" id="PRU00176"/>
    </source>
</evidence>
<keyword evidence="5" id="KW-0677">Repeat</keyword>
<evidence type="ECO:0000256" key="3">
    <source>
        <dbReference type="ARBA" id="ARBA00008557"/>
    </source>
</evidence>
<feature type="domain" description="RRM" evidence="10">
    <location>
        <begin position="122"/>
        <end position="192"/>
    </location>
</feature>
<evidence type="ECO:0000313" key="11">
    <source>
        <dbReference type="Proteomes" id="UP000050741"/>
    </source>
</evidence>
<dbReference type="SUPFAM" id="SSF54928">
    <property type="entry name" value="RNA-binding domain, RBD"/>
    <property type="match status" value="2"/>
</dbReference>
<evidence type="ECO:0000256" key="5">
    <source>
        <dbReference type="ARBA" id="ARBA00022737"/>
    </source>
</evidence>
<evidence type="ECO:0000256" key="4">
    <source>
        <dbReference type="ARBA" id="ARBA00022490"/>
    </source>
</evidence>
<feature type="region of interest" description="Disordered" evidence="9">
    <location>
        <begin position="505"/>
        <end position="533"/>
    </location>
</feature>
<dbReference type="InterPro" id="IPR003954">
    <property type="entry name" value="RRM_euk-type"/>
</dbReference>
<dbReference type="InterPro" id="IPR006515">
    <property type="entry name" value="PABP_1234"/>
</dbReference>
<keyword evidence="11" id="KW-1185">Reference proteome</keyword>
<evidence type="ECO:0000256" key="1">
    <source>
        <dbReference type="ARBA" id="ARBA00004123"/>
    </source>
</evidence>
<evidence type="ECO:0000256" key="2">
    <source>
        <dbReference type="ARBA" id="ARBA00004496"/>
    </source>
</evidence>
<dbReference type="InterPro" id="IPR000504">
    <property type="entry name" value="RRM_dom"/>
</dbReference>
<dbReference type="InterPro" id="IPR035979">
    <property type="entry name" value="RBD_domain_sf"/>
</dbReference>
<dbReference type="Pfam" id="PF00076">
    <property type="entry name" value="RRM_1"/>
    <property type="match status" value="4"/>
</dbReference>
<reference evidence="11" key="2">
    <citation type="submission" date="2014-05" db="EMBL/GenBank/DDBJ databases">
        <title>The genome and life-stage specific transcriptomes of Globodera pallida elucidate key aspects of plant parasitism by a cyst nematode.</title>
        <authorList>
            <person name="Cotton J.A."/>
            <person name="Lilley C.J."/>
            <person name="Jones L.M."/>
            <person name="Kikuchi T."/>
            <person name="Reid A.J."/>
            <person name="Thorpe P."/>
            <person name="Tsai I.J."/>
            <person name="Beasley H."/>
            <person name="Blok V."/>
            <person name="Cock P.J.A."/>
            <person name="Van den Akker S.E."/>
            <person name="Holroyd N."/>
            <person name="Hunt M."/>
            <person name="Mantelin S."/>
            <person name="Naghra H."/>
            <person name="Pain A."/>
            <person name="Palomares-Rius J.E."/>
            <person name="Zarowiecki M."/>
            <person name="Berriman M."/>
            <person name="Jones J.T."/>
            <person name="Urwin P.E."/>
        </authorList>
    </citation>
    <scope>NUCLEOTIDE SEQUENCE [LARGE SCALE GENOMIC DNA]</scope>
    <source>
        <strain evidence="11">Lindley</strain>
    </source>
</reference>
<dbReference type="Proteomes" id="UP000050741">
    <property type="component" value="Unassembled WGS sequence"/>
</dbReference>
<proteinExistence type="inferred from homology"/>
<dbReference type="SMART" id="SM00361">
    <property type="entry name" value="RRM_1"/>
    <property type="match status" value="2"/>
</dbReference>
<comment type="similarity">
    <text evidence="3">Belongs to the polyadenylate-binding protein type-1 family.</text>
</comment>
<feature type="domain" description="RRM" evidence="10">
    <location>
        <begin position="34"/>
        <end position="112"/>
    </location>
</feature>
<feature type="domain" description="RRM" evidence="10">
    <location>
        <begin position="322"/>
        <end position="399"/>
    </location>
</feature>
<accession>A0A183BN67</accession>